<evidence type="ECO:0000256" key="1">
    <source>
        <dbReference type="SAM" id="MobiDB-lite"/>
    </source>
</evidence>
<feature type="signal peptide" evidence="2">
    <location>
        <begin position="1"/>
        <end position="22"/>
    </location>
</feature>
<evidence type="ECO:0000256" key="2">
    <source>
        <dbReference type="SAM" id="SignalP"/>
    </source>
</evidence>
<keyword evidence="2" id="KW-0732">Signal</keyword>
<reference evidence="3" key="1">
    <citation type="submission" date="2023-12" db="EMBL/GenBank/DDBJ databases">
        <authorList>
            <person name="Brown T."/>
        </authorList>
    </citation>
    <scope>NUCLEOTIDE SEQUENCE</scope>
</reference>
<evidence type="ECO:0000313" key="3">
    <source>
        <dbReference type="EMBL" id="CAK6444723.1"/>
    </source>
</evidence>
<dbReference type="EMBL" id="OY882861">
    <property type="protein sequence ID" value="CAK6444723.1"/>
    <property type="molecule type" value="Genomic_DNA"/>
</dbReference>
<proteinExistence type="predicted"/>
<organism evidence="3 4">
    <name type="scientific">Pipistrellus nathusii</name>
    <name type="common">Nathusius' pipistrelle</name>
    <dbReference type="NCBI Taxonomy" id="59473"/>
    <lineage>
        <taxon>Eukaryota</taxon>
        <taxon>Metazoa</taxon>
        <taxon>Chordata</taxon>
        <taxon>Craniata</taxon>
        <taxon>Vertebrata</taxon>
        <taxon>Euteleostomi</taxon>
        <taxon>Mammalia</taxon>
        <taxon>Eutheria</taxon>
        <taxon>Laurasiatheria</taxon>
        <taxon>Chiroptera</taxon>
        <taxon>Yangochiroptera</taxon>
        <taxon>Vespertilionidae</taxon>
        <taxon>Pipistrellus</taxon>
    </lineage>
</organism>
<feature type="region of interest" description="Disordered" evidence="1">
    <location>
        <begin position="77"/>
        <end position="118"/>
    </location>
</feature>
<dbReference type="Proteomes" id="UP001314169">
    <property type="component" value="Chromosome 4"/>
</dbReference>
<feature type="chain" id="PRO_5046573304" evidence="2">
    <location>
        <begin position="23"/>
        <end position="118"/>
    </location>
</feature>
<name>A0ABP0A2J6_PIPNA</name>
<keyword evidence="4" id="KW-1185">Reference proteome</keyword>
<gene>
    <name evidence="3" type="ORF">MPIPNATIZW_LOCUS13029</name>
</gene>
<evidence type="ECO:0000313" key="4">
    <source>
        <dbReference type="Proteomes" id="UP001314169"/>
    </source>
</evidence>
<protein>
    <submittedName>
        <fullName evidence="3">Uncharacterized protein</fullName>
    </submittedName>
</protein>
<feature type="compositionally biased region" description="Pro residues" evidence="1">
    <location>
        <begin position="107"/>
        <end position="118"/>
    </location>
</feature>
<accession>A0ABP0A2J6</accession>
<sequence>MLSVFLPLLHVWFIADTPSWFSARISHMDIHLPVPITYQFLWEKVLLADMAKRMRNNVLETLKQFIKLLYTRLTISTPPPNTNLVAAPKPQPLSHLRNGRTKESPAAPQPPGPEPLCL</sequence>